<evidence type="ECO:0000256" key="9">
    <source>
        <dbReference type="ARBA" id="ARBA00023012"/>
    </source>
</evidence>
<evidence type="ECO:0000256" key="4">
    <source>
        <dbReference type="ARBA" id="ARBA00022553"/>
    </source>
</evidence>
<dbReference type="OrthoDB" id="9786919at2"/>
<dbReference type="PROSITE" id="PS50109">
    <property type="entry name" value="HIS_KIN"/>
    <property type="match status" value="1"/>
</dbReference>
<keyword evidence="9" id="KW-0902">Two-component regulatory system</keyword>
<dbReference type="Gene3D" id="6.10.340.10">
    <property type="match status" value="1"/>
</dbReference>
<feature type="transmembrane region" description="Helical" evidence="12">
    <location>
        <begin position="20"/>
        <end position="48"/>
    </location>
</feature>
<dbReference type="SUPFAM" id="SSF158472">
    <property type="entry name" value="HAMP domain-like"/>
    <property type="match status" value="1"/>
</dbReference>
<dbReference type="PANTHER" id="PTHR45436">
    <property type="entry name" value="SENSOR HISTIDINE KINASE YKOH"/>
    <property type="match status" value="1"/>
</dbReference>
<dbReference type="InterPro" id="IPR005467">
    <property type="entry name" value="His_kinase_dom"/>
</dbReference>
<dbReference type="CDD" id="cd06225">
    <property type="entry name" value="HAMP"/>
    <property type="match status" value="1"/>
</dbReference>
<dbReference type="Gene3D" id="1.10.287.130">
    <property type="match status" value="1"/>
</dbReference>
<dbReference type="EMBL" id="CP001631">
    <property type="protein sequence ID" value="ACU53511.1"/>
    <property type="molecule type" value="Genomic_DNA"/>
</dbReference>
<dbReference type="SMART" id="SM00304">
    <property type="entry name" value="HAMP"/>
    <property type="match status" value="1"/>
</dbReference>
<dbReference type="eggNOG" id="COG5002">
    <property type="taxonomic scope" value="Bacteria"/>
</dbReference>
<dbReference type="InterPro" id="IPR003661">
    <property type="entry name" value="HisK_dim/P_dom"/>
</dbReference>
<dbReference type="SMART" id="SM00388">
    <property type="entry name" value="HisKA"/>
    <property type="match status" value="1"/>
</dbReference>
<dbReference type="CDD" id="cd00075">
    <property type="entry name" value="HATPase"/>
    <property type="match status" value="1"/>
</dbReference>
<evidence type="ECO:0000256" key="11">
    <source>
        <dbReference type="SAM" id="MobiDB-lite"/>
    </source>
</evidence>
<gene>
    <name evidence="15" type="ordered locus">Afer_0557</name>
</gene>
<dbReference type="InterPro" id="IPR003660">
    <property type="entry name" value="HAMP_dom"/>
</dbReference>
<feature type="compositionally biased region" description="Polar residues" evidence="11">
    <location>
        <begin position="549"/>
        <end position="559"/>
    </location>
</feature>
<accession>C7M3B7</accession>
<dbReference type="InterPro" id="IPR004358">
    <property type="entry name" value="Sig_transdc_His_kin-like_C"/>
</dbReference>
<dbReference type="GO" id="GO:0005886">
    <property type="term" value="C:plasma membrane"/>
    <property type="evidence" value="ECO:0007669"/>
    <property type="project" value="UniProtKB-SubCell"/>
</dbReference>
<keyword evidence="16" id="KW-1185">Reference proteome</keyword>
<evidence type="ECO:0000256" key="12">
    <source>
        <dbReference type="SAM" id="Phobius"/>
    </source>
</evidence>
<evidence type="ECO:0000256" key="10">
    <source>
        <dbReference type="ARBA" id="ARBA00023136"/>
    </source>
</evidence>
<evidence type="ECO:0000256" key="7">
    <source>
        <dbReference type="ARBA" id="ARBA00022777"/>
    </source>
</evidence>
<keyword evidence="6 12" id="KW-0812">Transmembrane</keyword>
<dbReference type="SUPFAM" id="SSF47384">
    <property type="entry name" value="Homodimeric domain of signal transducing histidine kinase"/>
    <property type="match status" value="1"/>
</dbReference>
<dbReference type="CDD" id="cd00082">
    <property type="entry name" value="HisKA"/>
    <property type="match status" value="1"/>
</dbReference>
<dbReference type="KEGG" id="afo:Afer_0557"/>
<evidence type="ECO:0000256" key="1">
    <source>
        <dbReference type="ARBA" id="ARBA00000085"/>
    </source>
</evidence>
<dbReference type="InterPro" id="IPR036097">
    <property type="entry name" value="HisK_dim/P_sf"/>
</dbReference>
<dbReference type="HOGENOM" id="CLU_000445_89_6_11"/>
<reference evidence="15 16" key="1">
    <citation type="journal article" date="2009" name="Stand. Genomic Sci.">
        <title>Complete genome sequence of Acidimicrobium ferrooxidans type strain (ICP).</title>
        <authorList>
            <person name="Clum A."/>
            <person name="Nolan M."/>
            <person name="Lang E."/>
            <person name="Glavina Del Rio T."/>
            <person name="Tice H."/>
            <person name="Copeland A."/>
            <person name="Cheng J.F."/>
            <person name="Lucas S."/>
            <person name="Chen F."/>
            <person name="Bruce D."/>
            <person name="Goodwin L."/>
            <person name="Pitluck S."/>
            <person name="Ivanova N."/>
            <person name="Mavrommatis K."/>
            <person name="Mikhailova N."/>
            <person name="Pati A."/>
            <person name="Chen A."/>
            <person name="Palaniappan K."/>
            <person name="Goker M."/>
            <person name="Spring S."/>
            <person name="Land M."/>
            <person name="Hauser L."/>
            <person name="Chang Y.J."/>
            <person name="Jeffries C.C."/>
            <person name="Chain P."/>
            <person name="Bristow J."/>
            <person name="Eisen J.A."/>
            <person name="Markowitz V."/>
            <person name="Hugenholtz P."/>
            <person name="Kyrpides N.C."/>
            <person name="Klenk H.P."/>
            <person name="Lapidus A."/>
        </authorList>
    </citation>
    <scope>NUCLEOTIDE SEQUENCE [LARGE SCALE GENOMIC DNA]</scope>
    <source>
        <strain evidence="16">DSM 10331 / JCM 15462 / NBRC 103882 / ICP</strain>
    </source>
</reference>
<protein>
    <recommendedName>
        <fullName evidence="3">histidine kinase</fullName>
        <ecNumber evidence="3">2.7.13.3</ecNumber>
    </recommendedName>
</protein>
<organism evidence="15 16">
    <name type="scientific">Acidimicrobium ferrooxidans (strain DSM 10331 / JCM 15462 / NBRC 103882 / ICP)</name>
    <dbReference type="NCBI Taxonomy" id="525909"/>
    <lineage>
        <taxon>Bacteria</taxon>
        <taxon>Bacillati</taxon>
        <taxon>Actinomycetota</taxon>
        <taxon>Acidimicrobiia</taxon>
        <taxon>Acidimicrobiales</taxon>
        <taxon>Acidimicrobiaceae</taxon>
        <taxon>Acidimicrobium</taxon>
    </lineage>
</organism>
<evidence type="ECO:0000256" key="6">
    <source>
        <dbReference type="ARBA" id="ARBA00022692"/>
    </source>
</evidence>
<keyword evidence="7 15" id="KW-0418">Kinase</keyword>
<sequence length="559" mass="59915">MRRSRRSDHGGRQRTLRLRLLAITLATLVVGVAVIDLATITALHAFLINRIDTTLEESIAPAAAEVVLHPNGNQDLHLSLPFGSWGTFVYANGSTITTPLSPTLYVGQQAPPLTRFSNGRAELAVPVGRPVSLHDPLSDITYRVLAAQIPEFGGTMVVAEPLTSVQDTVGRLALAELLVSLGVTITLGIVGWASIQLGLSPLERMRRSAQAISAGDTQARVDESGPAEVEALARALNTMLGRLQSAYATSETSRERLRQFIADVSHELRTPLASIQGYLELVDRSGYDPEIAQMAVQRSLEQSQRMRSLVEDLLSLARMDQSLPLELAPVDVGSLVRHAVEDANVVDDRRPTTVDAPDGLLVLADHNRLTQVVTNLLANVRTHTPPGTTVHVTVEALARSAPLPPGAITPTEVSDLFGGIDPTVAMLEWDEKVRVSVADSGPGLTPAVAQHVFERFYRAEESRSRASGGAGLGLALVAAIVHAHGGTAWVRSDGLGRGTTFGFDLPRLDLEDSIEAPSTPPAEGTEQTTTGELRRILDNLRRPRHPSRTSDAPTSQSSV</sequence>
<evidence type="ECO:0000313" key="15">
    <source>
        <dbReference type="EMBL" id="ACU53511.1"/>
    </source>
</evidence>
<dbReference type="Pfam" id="PF00512">
    <property type="entry name" value="HisKA"/>
    <property type="match status" value="1"/>
</dbReference>
<keyword evidence="8 12" id="KW-1133">Transmembrane helix</keyword>
<dbReference type="eggNOG" id="COG3850">
    <property type="taxonomic scope" value="Bacteria"/>
</dbReference>
<dbReference type="FunFam" id="1.10.287.130:FF:000001">
    <property type="entry name" value="Two-component sensor histidine kinase"/>
    <property type="match status" value="1"/>
</dbReference>
<dbReference type="RefSeq" id="WP_015798006.1">
    <property type="nucleotide sequence ID" value="NC_013124.1"/>
</dbReference>
<dbReference type="EC" id="2.7.13.3" evidence="3"/>
<dbReference type="InterPro" id="IPR050428">
    <property type="entry name" value="TCS_sensor_his_kinase"/>
</dbReference>
<dbReference type="PROSITE" id="PS50885">
    <property type="entry name" value="HAMP"/>
    <property type="match status" value="1"/>
</dbReference>
<dbReference type="InterPro" id="IPR036890">
    <property type="entry name" value="HATPase_C_sf"/>
</dbReference>
<evidence type="ECO:0000256" key="3">
    <source>
        <dbReference type="ARBA" id="ARBA00012438"/>
    </source>
</evidence>
<dbReference type="Pfam" id="PF00672">
    <property type="entry name" value="HAMP"/>
    <property type="match status" value="1"/>
</dbReference>
<evidence type="ECO:0000313" key="16">
    <source>
        <dbReference type="Proteomes" id="UP000000771"/>
    </source>
</evidence>
<evidence type="ECO:0000256" key="8">
    <source>
        <dbReference type="ARBA" id="ARBA00022989"/>
    </source>
</evidence>
<feature type="domain" description="Histidine kinase" evidence="13">
    <location>
        <begin position="263"/>
        <end position="509"/>
    </location>
</feature>
<keyword evidence="5" id="KW-0808">Transferase</keyword>
<keyword evidence="4" id="KW-0597">Phosphoprotein</keyword>
<comment type="subcellular location">
    <subcellularLocation>
        <location evidence="2">Cell membrane</location>
    </subcellularLocation>
</comment>
<dbReference type="SUPFAM" id="SSF55874">
    <property type="entry name" value="ATPase domain of HSP90 chaperone/DNA topoisomerase II/histidine kinase"/>
    <property type="match status" value="1"/>
</dbReference>
<dbReference type="GO" id="GO:0000155">
    <property type="term" value="F:phosphorelay sensor kinase activity"/>
    <property type="evidence" value="ECO:0007669"/>
    <property type="project" value="InterPro"/>
</dbReference>
<dbReference type="InterPro" id="IPR003594">
    <property type="entry name" value="HATPase_dom"/>
</dbReference>
<evidence type="ECO:0000256" key="5">
    <source>
        <dbReference type="ARBA" id="ARBA00022679"/>
    </source>
</evidence>
<dbReference type="Gene3D" id="3.30.565.10">
    <property type="entry name" value="Histidine kinase-like ATPase, C-terminal domain"/>
    <property type="match status" value="1"/>
</dbReference>
<keyword evidence="10 12" id="KW-0472">Membrane</keyword>
<dbReference type="AlphaFoldDB" id="C7M3B7"/>
<dbReference type="PANTHER" id="PTHR45436:SF5">
    <property type="entry name" value="SENSOR HISTIDINE KINASE TRCS"/>
    <property type="match status" value="1"/>
</dbReference>
<dbReference type="Proteomes" id="UP000000771">
    <property type="component" value="Chromosome"/>
</dbReference>
<evidence type="ECO:0000256" key="2">
    <source>
        <dbReference type="ARBA" id="ARBA00004236"/>
    </source>
</evidence>
<dbReference type="Pfam" id="PF02518">
    <property type="entry name" value="HATPase_c"/>
    <property type="match status" value="1"/>
</dbReference>
<evidence type="ECO:0000259" key="14">
    <source>
        <dbReference type="PROSITE" id="PS50885"/>
    </source>
</evidence>
<dbReference type="STRING" id="525909.Afer_0557"/>
<dbReference type="PRINTS" id="PR00344">
    <property type="entry name" value="BCTRLSENSOR"/>
</dbReference>
<feature type="domain" description="HAMP" evidence="14">
    <location>
        <begin position="196"/>
        <end position="248"/>
    </location>
</feature>
<name>C7M3B7_ACIFD</name>
<feature type="compositionally biased region" description="Basic and acidic residues" evidence="11">
    <location>
        <begin position="532"/>
        <end position="541"/>
    </location>
</feature>
<proteinExistence type="predicted"/>
<evidence type="ECO:0000259" key="13">
    <source>
        <dbReference type="PROSITE" id="PS50109"/>
    </source>
</evidence>
<feature type="region of interest" description="Disordered" evidence="11">
    <location>
        <begin position="512"/>
        <end position="559"/>
    </location>
</feature>
<comment type="catalytic activity">
    <reaction evidence="1">
        <text>ATP + protein L-histidine = ADP + protein N-phospho-L-histidine.</text>
        <dbReference type="EC" id="2.7.13.3"/>
    </reaction>
</comment>
<dbReference type="SMART" id="SM00387">
    <property type="entry name" value="HATPase_c"/>
    <property type="match status" value="1"/>
</dbReference>